<protein>
    <submittedName>
        <fullName evidence="3">PucR-like helix-turn-helix protein</fullName>
    </submittedName>
</protein>
<evidence type="ECO:0000259" key="2">
    <source>
        <dbReference type="Pfam" id="PF25906"/>
    </source>
</evidence>
<organism evidence="3 4">
    <name type="scientific">Actinoplanes xinjiangensis</name>
    <dbReference type="NCBI Taxonomy" id="512350"/>
    <lineage>
        <taxon>Bacteria</taxon>
        <taxon>Bacillati</taxon>
        <taxon>Actinomycetota</taxon>
        <taxon>Actinomycetes</taxon>
        <taxon>Micromonosporales</taxon>
        <taxon>Micromonosporaceae</taxon>
        <taxon>Actinoplanes</taxon>
    </lineage>
</organism>
<dbReference type="RefSeq" id="WP_109589825.1">
    <property type="nucleotide sequence ID" value="NZ_BONA01000001.1"/>
</dbReference>
<dbReference type="Proteomes" id="UP000245697">
    <property type="component" value="Unassembled WGS sequence"/>
</dbReference>
<feature type="domain" description="PucR-like N-terminal" evidence="2">
    <location>
        <begin position="18"/>
        <end position="178"/>
    </location>
</feature>
<dbReference type="PANTHER" id="PTHR33744:SF1">
    <property type="entry name" value="DNA-BINDING TRANSCRIPTIONAL ACTIVATOR ADER"/>
    <property type="match status" value="1"/>
</dbReference>
<evidence type="ECO:0000313" key="3">
    <source>
        <dbReference type="EMBL" id="PWK51382.1"/>
    </source>
</evidence>
<evidence type="ECO:0000313" key="4">
    <source>
        <dbReference type="Proteomes" id="UP000245697"/>
    </source>
</evidence>
<dbReference type="InterPro" id="IPR042070">
    <property type="entry name" value="PucR_C-HTH_sf"/>
</dbReference>
<dbReference type="OrthoDB" id="3449988at2"/>
<feature type="domain" description="PucR C-terminal helix-turn-helix" evidence="1">
    <location>
        <begin position="333"/>
        <end position="391"/>
    </location>
</feature>
<dbReference type="Gene3D" id="1.10.10.2840">
    <property type="entry name" value="PucR C-terminal helix-turn-helix domain"/>
    <property type="match status" value="1"/>
</dbReference>
<gene>
    <name evidence="3" type="ORF">BC793_102410</name>
</gene>
<dbReference type="InterPro" id="IPR025736">
    <property type="entry name" value="PucR_C-HTH_dom"/>
</dbReference>
<comment type="caution">
    <text evidence="3">The sequence shown here is derived from an EMBL/GenBank/DDBJ whole genome shotgun (WGS) entry which is preliminary data.</text>
</comment>
<proteinExistence type="predicted"/>
<dbReference type="InterPro" id="IPR058663">
    <property type="entry name" value="PucR-like_N"/>
</dbReference>
<sequence>MTMRDASMRTESTVMTPETVGLLRADILGSAETMVREIQKRIPEYAPEGAGRQLRAGVDLALHRYLQLLDRHVDPAPERDTDWRDVYRSAGANEMRAGRSLDALHAAIRLCARLANRRLRAFAERHALAPHAVAWLSEAIFDNTDEIAEASADGYAQARQAEAGERDRRRRHLLGLLVGDPAPSEQALTAAAAAADWRLPRRLAAVVAAPGPAAPPPILPPEILGGFDHEPPCLIVPDPESGAEIRALVNGLAHRHVAVGLPVAPTDAGRSLRWARLALDLAAKGRIPRQHVVWCSEHLATLTVFQDEALVDALAERSLAPLAPLRADKRRLLAETLLAWLTFNRNAIEVAAHLHVHPQTVRHRLRQLTDLFGPQIRDPHRGFELEIALRARL</sequence>
<dbReference type="Pfam" id="PF25906">
    <property type="entry name" value="PucR-like_N"/>
    <property type="match status" value="1"/>
</dbReference>
<name>A0A316FT12_9ACTN</name>
<evidence type="ECO:0000259" key="1">
    <source>
        <dbReference type="Pfam" id="PF13556"/>
    </source>
</evidence>
<dbReference type="PANTHER" id="PTHR33744">
    <property type="entry name" value="CARBOHYDRATE DIACID REGULATOR"/>
    <property type="match status" value="1"/>
</dbReference>
<dbReference type="InterPro" id="IPR051448">
    <property type="entry name" value="CdaR-like_regulators"/>
</dbReference>
<accession>A0A316FT12</accession>
<keyword evidence="4" id="KW-1185">Reference proteome</keyword>
<reference evidence="3 4" key="1">
    <citation type="submission" date="2018-05" db="EMBL/GenBank/DDBJ databases">
        <title>Genomic Encyclopedia of Archaeal and Bacterial Type Strains, Phase II (KMG-II): from individual species to whole genera.</title>
        <authorList>
            <person name="Goeker M."/>
        </authorList>
    </citation>
    <scope>NUCLEOTIDE SEQUENCE [LARGE SCALE GENOMIC DNA]</scope>
    <source>
        <strain evidence="3 4">DSM 45184</strain>
    </source>
</reference>
<dbReference type="AlphaFoldDB" id="A0A316FT12"/>
<dbReference type="Pfam" id="PF13556">
    <property type="entry name" value="HTH_30"/>
    <property type="match status" value="1"/>
</dbReference>
<dbReference type="EMBL" id="QGGR01000002">
    <property type="protein sequence ID" value="PWK51382.1"/>
    <property type="molecule type" value="Genomic_DNA"/>
</dbReference>